<dbReference type="Proteomes" id="UP000001058">
    <property type="component" value="Unassembled WGS sequence"/>
</dbReference>
<dbReference type="KEGG" id="vcn:VOLCADRAFT_127388"/>
<dbReference type="GeneID" id="9624308"/>
<dbReference type="OrthoDB" id="540512at2759"/>
<accession>D8THV4</accession>
<feature type="transmembrane region" description="Helical" evidence="1">
    <location>
        <begin position="35"/>
        <end position="60"/>
    </location>
</feature>
<organism evidence="3">
    <name type="scientific">Volvox carteri f. nagariensis</name>
    <dbReference type="NCBI Taxonomy" id="3068"/>
    <lineage>
        <taxon>Eukaryota</taxon>
        <taxon>Viridiplantae</taxon>
        <taxon>Chlorophyta</taxon>
        <taxon>core chlorophytes</taxon>
        <taxon>Chlorophyceae</taxon>
        <taxon>CS clade</taxon>
        <taxon>Chlamydomonadales</taxon>
        <taxon>Volvocaceae</taxon>
        <taxon>Volvox</taxon>
    </lineage>
</organism>
<dbReference type="EMBL" id="GL378323">
    <property type="protein sequence ID" value="EFJ53130.1"/>
    <property type="molecule type" value="Genomic_DNA"/>
</dbReference>
<keyword evidence="1" id="KW-0472">Membrane</keyword>
<keyword evidence="3" id="KW-1185">Reference proteome</keyword>
<dbReference type="InParanoid" id="D8THV4"/>
<evidence type="ECO:0000313" key="2">
    <source>
        <dbReference type="EMBL" id="EFJ53130.1"/>
    </source>
</evidence>
<protein>
    <submittedName>
        <fullName evidence="2">Uncharacterized protein</fullName>
    </submittedName>
</protein>
<proteinExistence type="predicted"/>
<dbReference type="AlphaFoldDB" id="D8THV4"/>
<sequence>MANLDGVGSSQVAISLDHSKRRFCSCFDMFQTFGLLAYFIGLYALYAGFFAALITIALNIRKDNYMHLNKELTGHFIADGAYTTPWLWLRDHMQQQLQK</sequence>
<dbReference type="RefSeq" id="XP_002946135.1">
    <property type="nucleotide sequence ID" value="XM_002946089.1"/>
</dbReference>
<evidence type="ECO:0000313" key="3">
    <source>
        <dbReference type="Proteomes" id="UP000001058"/>
    </source>
</evidence>
<evidence type="ECO:0000256" key="1">
    <source>
        <dbReference type="SAM" id="Phobius"/>
    </source>
</evidence>
<keyword evidence="1" id="KW-0812">Transmembrane</keyword>
<gene>
    <name evidence="2" type="ORF">VOLCADRAFT_127388</name>
</gene>
<name>D8THV4_VOLCA</name>
<keyword evidence="1" id="KW-1133">Transmembrane helix</keyword>
<reference evidence="2 3" key="1">
    <citation type="journal article" date="2010" name="Science">
        <title>Genomic analysis of organismal complexity in the multicellular green alga Volvox carteri.</title>
        <authorList>
            <person name="Prochnik S.E."/>
            <person name="Umen J."/>
            <person name="Nedelcu A.M."/>
            <person name="Hallmann A."/>
            <person name="Miller S.M."/>
            <person name="Nishii I."/>
            <person name="Ferris P."/>
            <person name="Kuo A."/>
            <person name="Mitros T."/>
            <person name="Fritz-Laylin L.K."/>
            <person name="Hellsten U."/>
            <person name="Chapman J."/>
            <person name="Simakov O."/>
            <person name="Rensing S.A."/>
            <person name="Terry A."/>
            <person name="Pangilinan J."/>
            <person name="Kapitonov V."/>
            <person name="Jurka J."/>
            <person name="Salamov A."/>
            <person name="Shapiro H."/>
            <person name="Schmutz J."/>
            <person name="Grimwood J."/>
            <person name="Lindquist E."/>
            <person name="Lucas S."/>
            <person name="Grigoriev I.V."/>
            <person name="Schmitt R."/>
            <person name="Kirk D."/>
            <person name="Rokhsar D.S."/>
        </authorList>
    </citation>
    <scope>NUCLEOTIDE SEQUENCE [LARGE SCALE GENOMIC DNA]</scope>
    <source>
        <strain evidence="3">f. Nagariensis / Eve</strain>
    </source>
</reference>